<keyword evidence="2" id="KW-1185">Reference proteome</keyword>
<evidence type="ECO:0000313" key="2">
    <source>
        <dbReference type="Proteomes" id="UP000256964"/>
    </source>
</evidence>
<evidence type="ECO:0000313" key="1">
    <source>
        <dbReference type="EMBL" id="RDX40679.1"/>
    </source>
</evidence>
<accession>A0A371CK67</accession>
<sequence length="164" mass="18464">MSDDTVYIGCIGVFYSPRLRVGIDNCLQAIIGSYAAPDSGRHYIRSSISPPCGLHGVSHSSSPSRLCYHHCHEPKLPRRSARKNQRRLARGWMFHHRHRLHISATHYRRNPIRVLLRPAACRDFPSPSTDEICPKGYVPGPDPARAGKPFGRIRWQLSSLSGMS</sequence>
<dbReference type="EMBL" id="KZ857542">
    <property type="protein sequence ID" value="RDX40679.1"/>
    <property type="molecule type" value="Genomic_DNA"/>
</dbReference>
<gene>
    <name evidence="1" type="ORF">OH76DRAFT_310928</name>
</gene>
<reference evidence="1 2" key="1">
    <citation type="journal article" date="2018" name="Biotechnol. Biofuels">
        <title>Integrative visual omics of the white-rot fungus Polyporus brumalis exposes the biotechnological potential of its oxidative enzymes for delignifying raw plant biomass.</title>
        <authorList>
            <person name="Miyauchi S."/>
            <person name="Rancon A."/>
            <person name="Drula E."/>
            <person name="Hage H."/>
            <person name="Chaduli D."/>
            <person name="Favel A."/>
            <person name="Grisel S."/>
            <person name="Henrissat B."/>
            <person name="Herpoel-Gimbert I."/>
            <person name="Ruiz-Duenas F.J."/>
            <person name="Chevret D."/>
            <person name="Hainaut M."/>
            <person name="Lin J."/>
            <person name="Wang M."/>
            <person name="Pangilinan J."/>
            <person name="Lipzen A."/>
            <person name="Lesage-Meessen L."/>
            <person name="Navarro D."/>
            <person name="Riley R."/>
            <person name="Grigoriev I.V."/>
            <person name="Zhou S."/>
            <person name="Raouche S."/>
            <person name="Rosso M.N."/>
        </authorList>
    </citation>
    <scope>NUCLEOTIDE SEQUENCE [LARGE SCALE GENOMIC DNA]</scope>
    <source>
        <strain evidence="1 2">BRFM 1820</strain>
    </source>
</reference>
<name>A0A371CK67_9APHY</name>
<protein>
    <submittedName>
        <fullName evidence="1">Uncharacterized protein</fullName>
    </submittedName>
</protein>
<organism evidence="1 2">
    <name type="scientific">Lentinus brumalis</name>
    <dbReference type="NCBI Taxonomy" id="2498619"/>
    <lineage>
        <taxon>Eukaryota</taxon>
        <taxon>Fungi</taxon>
        <taxon>Dikarya</taxon>
        <taxon>Basidiomycota</taxon>
        <taxon>Agaricomycotina</taxon>
        <taxon>Agaricomycetes</taxon>
        <taxon>Polyporales</taxon>
        <taxon>Polyporaceae</taxon>
        <taxon>Lentinus</taxon>
    </lineage>
</organism>
<dbReference type="Proteomes" id="UP000256964">
    <property type="component" value="Unassembled WGS sequence"/>
</dbReference>
<proteinExistence type="predicted"/>
<dbReference type="AlphaFoldDB" id="A0A371CK67"/>